<comment type="similarity">
    <text evidence="1 4">Belongs to the UreD family.</text>
</comment>
<dbReference type="EMBL" id="JAOCIZ010000129">
    <property type="protein sequence ID" value="MDH1507526.1"/>
    <property type="molecule type" value="Genomic_DNA"/>
</dbReference>
<reference evidence="7" key="1">
    <citation type="submission" date="2020-12" db="EMBL/GenBank/DDBJ databases">
        <title>GES Beta-lactamases isolated from hospital effluents in Brazil.</title>
        <authorList>
            <person name="Conte D."/>
            <person name="Mesa D."/>
            <person name="Palmeiro J.K."/>
            <person name="Dalla-Costa L.M."/>
        </authorList>
    </citation>
    <scope>NUCLEOTIDE SEQUENCE [LARGE SCALE GENOMIC DNA]</scope>
    <source>
        <strain evidence="7">Aero21</strain>
    </source>
</reference>
<dbReference type="GO" id="GO:0005737">
    <property type="term" value="C:cytoplasm"/>
    <property type="evidence" value="ECO:0007669"/>
    <property type="project" value="UniProtKB-SubCell"/>
</dbReference>
<protein>
    <recommendedName>
        <fullName evidence="4">Urease accessory protein UreD</fullName>
    </recommendedName>
</protein>
<dbReference type="Proteomes" id="UP001277183">
    <property type="component" value="Unassembled WGS sequence"/>
</dbReference>
<organism evidence="5 8">
    <name type="scientific">Aeromonas caviae</name>
    <name type="common">Aeromonas punctata</name>
    <dbReference type="NCBI Taxonomy" id="648"/>
    <lineage>
        <taxon>Bacteria</taxon>
        <taxon>Pseudomonadati</taxon>
        <taxon>Pseudomonadota</taxon>
        <taxon>Gammaproteobacteria</taxon>
        <taxon>Aeromonadales</taxon>
        <taxon>Aeromonadaceae</taxon>
        <taxon>Aeromonas</taxon>
    </lineage>
</organism>
<dbReference type="EMBL" id="CP065937">
    <property type="protein sequence ID" value="QQA59938.1"/>
    <property type="molecule type" value="Genomic_DNA"/>
</dbReference>
<name>A0A3S5WUQ6_AERCA</name>
<comment type="function">
    <text evidence="4">Required for maturation of urease via the functional incorporation of the urease nickel metallocenter.</text>
</comment>
<gene>
    <name evidence="4" type="primary">ureD</name>
    <name evidence="7" type="ORF">JC965_17105</name>
    <name evidence="5" type="ORF">N5I20_21005</name>
    <name evidence="6" type="ORF">SJS77_08390</name>
</gene>
<evidence type="ECO:0000256" key="3">
    <source>
        <dbReference type="ARBA" id="ARBA00023186"/>
    </source>
</evidence>
<reference evidence="6" key="3">
    <citation type="submission" date="2023-11" db="EMBL/GenBank/DDBJ databases">
        <title>WGS of Aeromonas in Northern Israel.</title>
        <authorList>
            <person name="Hershko Y."/>
        </authorList>
    </citation>
    <scope>NUCLEOTIDE SEQUENCE</scope>
    <source>
        <strain evidence="6">77416</strain>
    </source>
</reference>
<evidence type="ECO:0000313" key="7">
    <source>
        <dbReference type="EMBL" id="QQA59938.1"/>
    </source>
</evidence>
<proteinExistence type="inferred from homology"/>
<dbReference type="PANTHER" id="PTHR33643:SF1">
    <property type="entry name" value="UREASE ACCESSORY PROTEIN D"/>
    <property type="match status" value="1"/>
</dbReference>
<dbReference type="HAMAP" id="MF_01384">
    <property type="entry name" value="UreD"/>
    <property type="match status" value="1"/>
</dbReference>
<sequence length="280" mass="31272">MTMQPAAIATMQTGWQAHLSLGFSRRGNQTVLAERRQYGPLTVQRPFYPEGMPCHLYLLHPPGGVVGGDELDVQIKVEQEAHALLTTPGATKFYRSAGPQSKVTQTFQLAEGAALEWLPQDNILFPGANLQLQSTFHLESDSRLIAWECISLGRPVNEERFLEGQLRSRWRVYRNQRLCLNESLRVLDAADLERRAGLAGYPLVATLIASPCSETERELVRELLQGYAAPAGVTLLNDLLIVRLLGAHNEPLQQLMQTIWQALRPTVIGCPACRPRIWNT</sequence>
<evidence type="ECO:0000313" key="8">
    <source>
        <dbReference type="Proteomes" id="UP001161704"/>
    </source>
</evidence>
<evidence type="ECO:0000256" key="1">
    <source>
        <dbReference type="ARBA" id="ARBA00007177"/>
    </source>
</evidence>
<keyword evidence="3 4" id="KW-0143">Chaperone</keyword>
<evidence type="ECO:0000313" key="5">
    <source>
        <dbReference type="EMBL" id="MDH1507526.1"/>
    </source>
</evidence>
<comment type="subcellular location">
    <subcellularLocation>
        <location evidence="4">Cytoplasm</location>
    </subcellularLocation>
</comment>
<dbReference type="InterPro" id="IPR002669">
    <property type="entry name" value="UreD"/>
</dbReference>
<dbReference type="Proteomes" id="UP001161704">
    <property type="component" value="Unassembled WGS sequence"/>
</dbReference>
<evidence type="ECO:0000313" key="6">
    <source>
        <dbReference type="EMBL" id="MDX7720495.1"/>
    </source>
</evidence>
<dbReference type="RefSeq" id="WP_053288396.1">
    <property type="nucleotide sequence ID" value="NZ_AP022214.1"/>
</dbReference>
<reference evidence="5" key="2">
    <citation type="submission" date="2022-09" db="EMBL/GenBank/DDBJ databases">
        <title>Intensive care unit water sources are persistently colonized with multi-drug resistant bacteria and are the site of extensive horizontal gene transfer of antibiotic resistance genes.</title>
        <authorList>
            <person name="Diorio-Toth L."/>
        </authorList>
    </citation>
    <scope>NUCLEOTIDE SEQUENCE</scope>
    <source>
        <strain evidence="5">GD03710</strain>
    </source>
</reference>
<evidence type="ECO:0000256" key="4">
    <source>
        <dbReference type="HAMAP-Rule" id="MF_01384"/>
    </source>
</evidence>
<evidence type="ECO:0000256" key="2">
    <source>
        <dbReference type="ARBA" id="ARBA00022988"/>
    </source>
</evidence>
<comment type="subunit">
    <text evidence="4">UreD, UreF and UreG form a complex that acts as a GTP-hydrolysis-dependent molecular chaperone, activating the urease apoprotein by helping to assemble the nickel containing metallocenter of UreC. The UreE protein probably delivers the nickel.</text>
</comment>
<dbReference type="Pfam" id="PF01774">
    <property type="entry name" value="UreD"/>
    <property type="match status" value="1"/>
</dbReference>
<dbReference type="AlphaFoldDB" id="A0A3S5WUQ6"/>
<keyword evidence="2 4" id="KW-0996">Nickel insertion</keyword>
<dbReference type="EMBL" id="JAWZVU010000052">
    <property type="protein sequence ID" value="MDX7720495.1"/>
    <property type="molecule type" value="Genomic_DNA"/>
</dbReference>
<dbReference type="PANTHER" id="PTHR33643">
    <property type="entry name" value="UREASE ACCESSORY PROTEIN D"/>
    <property type="match status" value="1"/>
</dbReference>
<dbReference type="GO" id="GO:0016151">
    <property type="term" value="F:nickel cation binding"/>
    <property type="evidence" value="ECO:0007669"/>
    <property type="project" value="UniProtKB-UniRule"/>
</dbReference>
<accession>A0A3S5WUQ6</accession>
<keyword evidence="4" id="KW-0963">Cytoplasm</keyword>